<dbReference type="GO" id="GO:0008168">
    <property type="term" value="F:methyltransferase activity"/>
    <property type="evidence" value="ECO:0007669"/>
    <property type="project" value="UniProtKB-KW"/>
</dbReference>
<proteinExistence type="predicted"/>
<keyword evidence="2" id="KW-1185">Reference proteome</keyword>
<dbReference type="Proteomes" id="UP000516320">
    <property type="component" value="Chromosome"/>
</dbReference>
<protein>
    <submittedName>
        <fullName evidence="1">Class I SAM-dependent methyltransferase</fullName>
    </submittedName>
</protein>
<dbReference type="SUPFAM" id="SSF53335">
    <property type="entry name" value="S-adenosyl-L-methionine-dependent methyltransferases"/>
    <property type="match status" value="1"/>
</dbReference>
<dbReference type="RefSeq" id="WP_187974961.1">
    <property type="nucleotide sequence ID" value="NZ_CP046884.1"/>
</dbReference>
<reference evidence="1 2" key="1">
    <citation type="submission" date="2019-12" db="EMBL/GenBank/DDBJ databases">
        <title>Corynebacterium sp. nov., isolated from feces of the Anser Albifrons in China.</title>
        <authorList>
            <person name="Liu Q."/>
        </authorList>
    </citation>
    <scope>NUCLEOTIDE SEQUENCE [LARGE SCALE GENOMIC DNA]</scope>
    <source>
        <strain evidence="1 2">4H37-19</strain>
    </source>
</reference>
<accession>A0A7H0SLT1</accession>
<name>A0A7H0SLT1_9CORY</name>
<dbReference type="KEGG" id="cpoy:GP475_01815"/>
<sequence length="277" mass="31554">MANHAHNLRARLDTAHQPGAVGVITRGTTGENRLRRCDRWMVYQDQIRRPLLAADHPLAIDLGYGASHTTTVEWARWLRRIRPDIDVVGLEIAPERVLPPRDGVRFELGGFELAGYRPHLVRAFNVLRQYDVSQVPATWKMVCSSLAPGGRYIEGTCDELGRRCSWVTLTSDGPQSLTLAWDPHHVDCPSQLAERLPKALIHRNTPGEKIYHVLQRLDSAWQRCAGWSPHGPRIRWRKTVEMLRAEGLAIEPQRRPIRDNLVTVPWDLVSTGDDDWQ</sequence>
<evidence type="ECO:0000313" key="1">
    <source>
        <dbReference type="EMBL" id="QNQ89506.1"/>
    </source>
</evidence>
<gene>
    <name evidence="1" type="ORF">GP475_01815</name>
</gene>
<dbReference type="AlphaFoldDB" id="A0A7H0SLT1"/>
<evidence type="ECO:0000313" key="2">
    <source>
        <dbReference type="Proteomes" id="UP000516320"/>
    </source>
</evidence>
<dbReference type="InterPro" id="IPR029063">
    <property type="entry name" value="SAM-dependent_MTases_sf"/>
</dbReference>
<organism evidence="1 2">
    <name type="scientific">Corynebacterium poyangense</name>
    <dbReference type="NCBI Taxonomy" id="2684405"/>
    <lineage>
        <taxon>Bacteria</taxon>
        <taxon>Bacillati</taxon>
        <taxon>Actinomycetota</taxon>
        <taxon>Actinomycetes</taxon>
        <taxon>Mycobacteriales</taxon>
        <taxon>Corynebacteriaceae</taxon>
        <taxon>Corynebacterium</taxon>
    </lineage>
</organism>
<keyword evidence="1" id="KW-0489">Methyltransferase</keyword>
<dbReference type="EMBL" id="CP046884">
    <property type="protein sequence ID" value="QNQ89506.1"/>
    <property type="molecule type" value="Genomic_DNA"/>
</dbReference>
<dbReference type="GO" id="GO:0032259">
    <property type="term" value="P:methylation"/>
    <property type="evidence" value="ECO:0007669"/>
    <property type="project" value="UniProtKB-KW"/>
</dbReference>
<keyword evidence="1" id="KW-0808">Transferase</keyword>